<evidence type="ECO:0000256" key="6">
    <source>
        <dbReference type="ARBA" id="ARBA00022771"/>
    </source>
</evidence>
<dbReference type="InterPro" id="IPR051314">
    <property type="entry name" value="AAA_ATPase_RarA/MGS1/WRNIP1"/>
</dbReference>
<proteinExistence type="inferred from homology"/>
<comment type="similarity">
    <text evidence="1">Belongs to the AAA ATPase family. RarA/MGS1/WRNIP1 subfamily.</text>
</comment>
<dbReference type="OrthoDB" id="10265467at2759"/>
<dbReference type="PANTHER" id="PTHR13779">
    <property type="entry name" value="WERNER HELICASE-INTERACTING PROTEIN 1 FAMILY MEMBER"/>
    <property type="match status" value="1"/>
</dbReference>
<keyword evidence="6 10" id="KW-0863">Zinc-finger</keyword>
<dbReference type="GO" id="GO:0003677">
    <property type="term" value="F:DNA binding"/>
    <property type="evidence" value="ECO:0007669"/>
    <property type="project" value="InterPro"/>
</dbReference>
<dbReference type="Proteomes" id="UP000225706">
    <property type="component" value="Unassembled WGS sequence"/>
</dbReference>
<keyword evidence="5 10" id="KW-0227">DNA damage</keyword>
<dbReference type="EMBL" id="LSMT01000025">
    <property type="protein sequence ID" value="PFX32308.1"/>
    <property type="molecule type" value="Genomic_DNA"/>
</dbReference>
<dbReference type="STRING" id="50429.A0A2B4SUR6"/>
<keyword evidence="4" id="KW-0547">Nucleotide-binding</keyword>
<dbReference type="SUPFAM" id="SSF48019">
    <property type="entry name" value="post-AAA+ oligomerization domain-like"/>
    <property type="match status" value="1"/>
</dbReference>
<dbReference type="Gene3D" id="1.10.3710.10">
    <property type="entry name" value="DNA polymerase III clamp loader subunits, C-terminal domain"/>
    <property type="match status" value="1"/>
</dbReference>
<feature type="compositionally biased region" description="Basic and acidic residues" evidence="11">
    <location>
        <begin position="143"/>
        <end position="159"/>
    </location>
</feature>
<feature type="compositionally biased region" description="Polar residues" evidence="11">
    <location>
        <begin position="413"/>
        <end position="422"/>
    </location>
</feature>
<evidence type="ECO:0000256" key="11">
    <source>
        <dbReference type="SAM" id="MobiDB-lite"/>
    </source>
</evidence>
<protein>
    <submittedName>
        <fullName evidence="13">ATPase WRNIP1</fullName>
    </submittedName>
</protein>
<comment type="caution">
    <text evidence="13">The sequence shown here is derived from an EMBL/GenBank/DDBJ whole genome shotgun (WGS) entry which is preliminary data.</text>
</comment>
<dbReference type="Pfam" id="PF12002">
    <property type="entry name" value="MgsA_C"/>
    <property type="match status" value="1"/>
</dbReference>
<dbReference type="Gene3D" id="1.20.272.10">
    <property type="match status" value="1"/>
</dbReference>
<evidence type="ECO:0000313" key="14">
    <source>
        <dbReference type="Proteomes" id="UP000225706"/>
    </source>
</evidence>
<dbReference type="SUPFAM" id="SSF52540">
    <property type="entry name" value="P-loop containing nucleoside triphosphate hydrolases"/>
    <property type="match status" value="1"/>
</dbReference>
<keyword evidence="9 10" id="KW-0234">DNA repair</keyword>
<dbReference type="GO" id="GO:0005524">
    <property type="term" value="F:ATP binding"/>
    <property type="evidence" value="ECO:0007669"/>
    <property type="project" value="UniProtKB-KW"/>
</dbReference>
<dbReference type="GO" id="GO:0006261">
    <property type="term" value="P:DNA-templated DNA replication"/>
    <property type="evidence" value="ECO:0007669"/>
    <property type="project" value="TreeGrafter"/>
</dbReference>
<accession>A0A2B4SUR6</accession>
<dbReference type="SMART" id="SM00382">
    <property type="entry name" value="AAA"/>
    <property type="match status" value="1"/>
</dbReference>
<reference evidence="14" key="1">
    <citation type="journal article" date="2017" name="bioRxiv">
        <title>Comparative analysis of the genomes of Stylophora pistillata and Acropora digitifera provides evidence for extensive differences between species of corals.</title>
        <authorList>
            <person name="Voolstra C.R."/>
            <person name="Li Y."/>
            <person name="Liew Y.J."/>
            <person name="Baumgarten S."/>
            <person name="Zoccola D."/>
            <person name="Flot J.-F."/>
            <person name="Tambutte S."/>
            <person name="Allemand D."/>
            <person name="Aranda M."/>
        </authorList>
    </citation>
    <scope>NUCLEOTIDE SEQUENCE [LARGE SCALE GENOMIC DNA]</scope>
</reference>
<dbReference type="Gene3D" id="3.30.160.60">
    <property type="entry name" value="Classic Zinc Finger"/>
    <property type="match status" value="1"/>
</dbReference>
<organism evidence="13 14">
    <name type="scientific">Stylophora pistillata</name>
    <name type="common">Smooth cauliflower coral</name>
    <dbReference type="NCBI Taxonomy" id="50429"/>
    <lineage>
        <taxon>Eukaryota</taxon>
        <taxon>Metazoa</taxon>
        <taxon>Cnidaria</taxon>
        <taxon>Anthozoa</taxon>
        <taxon>Hexacorallia</taxon>
        <taxon>Scleractinia</taxon>
        <taxon>Astrocoeniina</taxon>
        <taxon>Pocilloporidae</taxon>
        <taxon>Stylophora</taxon>
    </lineage>
</organism>
<dbReference type="GO" id="GO:0005634">
    <property type="term" value="C:nucleus"/>
    <property type="evidence" value="ECO:0007669"/>
    <property type="project" value="TreeGrafter"/>
</dbReference>
<dbReference type="Pfam" id="PF16193">
    <property type="entry name" value="AAA_assoc_2"/>
    <property type="match status" value="1"/>
</dbReference>
<dbReference type="GO" id="GO:0016887">
    <property type="term" value="F:ATP hydrolysis activity"/>
    <property type="evidence" value="ECO:0007669"/>
    <property type="project" value="InterPro"/>
</dbReference>
<dbReference type="GO" id="GO:0017116">
    <property type="term" value="F:single-stranded DNA helicase activity"/>
    <property type="evidence" value="ECO:0007669"/>
    <property type="project" value="TreeGrafter"/>
</dbReference>
<keyword evidence="7" id="KW-0862">Zinc</keyword>
<evidence type="ECO:0000256" key="4">
    <source>
        <dbReference type="ARBA" id="ARBA00022741"/>
    </source>
</evidence>
<evidence type="ECO:0000256" key="5">
    <source>
        <dbReference type="ARBA" id="ARBA00022763"/>
    </source>
</evidence>
<dbReference type="Gene3D" id="1.10.8.60">
    <property type="match status" value="1"/>
</dbReference>
<dbReference type="GO" id="GO:0008047">
    <property type="term" value="F:enzyme activator activity"/>
    <property type="evidence" value="ECO:0007669"/>
    <property type="project" value="TreeGrafter"/>
</dbReference>
<feature type="compositionally biased region" description="Polar residues" evidence="11">
    <location>
        <begin position="118"/>
        <end position="142"/>
    </location>
</feature>
<evidence type="ECO:0000313" key="13">
    <source>
        <dbReference type="EMBL" id="PFX32308.1"/>
    </source>
</evidence>
<dbReference type="InterPro" id="IPR032423">
    <property type="entry name" value="AAA_assoc_2"/>
</dbReference>
<keyword evidence="14" id="KW-1185">Reference proteome</keyword>
<dbReference type="InterPro" id="IPR027417">
    <property type="entry name" value="P-loop_NTPase"/>
</dbReference>
<dbReference type="InterPro" id="IPR006642">
    <property type="entry name" value="Rad18_UBZ4"/>
</dbReference>
<feature type="region of interest" description="Disordered" evidence="11">
    <location>
        <begin position="397"/>
        <end position="429"/>
    </location>
</feature>
<dbReference type="GO" id="GO:0008270">
    <property type="term" value="F:zinc ion binding"/>
    <property type="evidence" value="ECO:0007669"/>
    <property type="project" value="UniProtKB-KW"/>
</dbReference>
<keyword evidence="2" id="KW-0235">DNA replication</keyword>
<dbReference type="AlphaFoldDB" id="A0A2B4SUR6"/>
<feature type="region of interest" description="Disordered" evidence="11">
    <location>
        <begin position="35"/>
        <end position="171"/>
    </location>
</feature>
<dbReference type="FunFam" id="1.20.272.10:FF:000001">
    <property type="entry name" value="Putative AAA family ATPase"/>
    <property type="match status" value="1"/>
</dbReference>
<keyword evidence="3" id="KW-0479">Metal-binding</keyword>
<feature type="compositionally biased region" description="Polar residues" evidence="11">
    <location>
        <begin position="62"/>
        <end position="106"/>
    </location>
</feature>
<name>A0A2B4SUR6_STYPI</name>
<evidence type="ECO:0000256" key="10">
    <source>
        <dbReference type="PROSITE-ProRule" id="PRU01256"/>
    </source>
</evidence>
<dbReference type="PROSITE" id="PS51908">
    <property type="entry name" value="ZF_UBZ4"/>
    <property type="match status" value="1"/>
</dbReference>
<evidence type="ECO:0000256" key="1">
    <source>
        <dbReference type="ARBA" id="ARBA00008959"/>
    </source>
</evidence>
<dbReference type="Gene3D" id="3.40.50.300">
    <property type="entry name" value="P-loop containing nucleotide triphosphate hydrolases"/>
    <property type="match status" value="1"/>
</dbReference>
<keyword evidence="8" id="KW-0067">ATP-binding</keyword>
<dbReference type="FunFam" id="3.40.50.300:FF:000137">
    <property type="entry name" value="Replication-associated recombination protein A"/>
    <property type="match status" value="1"/>
</dbReference>
<dbReference type="InterPro" id="IPR003959">
    <property type="entry name" value="ATPase_AAA_core"/>
</dbReference>
<evidence type="ECO:0000256" key="2">
    <source>
        <dbReference type="ARBA" id="ARBA00022705"/>
    </source>
</evidence>
<dbReference type="CDD" id="cd18139">
    <property type="entry name" value="HLD_clamp_RarA"/>
    <property type="match status" value="1"/>
</dbReference>
<feature type="domain" description="UBZ4-type" evidence="12">
    <location>
        <begin position="6"/>
        <end position="33"/>
    </location>
</feature>
<dbReference type="InterPro" id="IPR021886">
    <property type="entry name" value="MgsA_C"/>
</dbReference>
<gene>
    <name evidence="13" type="primary">Wrnip1</name>
    <name evidence="13" type="ORF">AWC38_SpisGene2849</name>
</gene>
<evidence type="ECO:0000256" key="9">
    <source>
        <dbReference type="ARBA" id="ARBA00023204"/>
    </source>
</evidence>
<dbReference type="InterPro" id="IPR003593">
    <property type="entry name" value="AAA+_ATPase"/>
</dbReference>
<evidence type="ECO:0000256" key="3">
    <source>
        <dbReference type="ARBA" id="ARBA00022723"/>
    </source>
</evidence>
<evidence type="ECO:0000256" key="8">
    <source>
        <dbReference type="ARBA" id="ARBA00022840"/>
    </source>
</evidence>
<dbReference type="Pfam" id="PF00004">
    <property type="entry name" value="AAA"/>
    <property type="match status" value="1"/>
</dbReference>
<evidence type="ECO:0000259" key="12">
    <source>
        <dbReference type="PROSITE" id="PS51908"/>
    </source>
</evidence>
<dbReference type="InterPro" id="IPR008921">
    <property type="entry name" value="DNA_pol3_clamp-load_cplx_C"/>
</dbReference>
<sequence length="634" mass="69622">MLQTGSVDCPVCGRSFAASYVNEHVNKCLNSQDAGLQSNGGSGQHEKDVSGISFLKGKTKSSDSSTMKEGTKNENASNSWFSNTSPPTNALKRNSSSLAGKSSTDSPLKRLKLHKNGQESQNRGHSSSVTKEPLSLQHSDSPTLDKKKGIGNKKEEKSRSSQFTPLTERMRPKTLADYVGQSQVLGDNSLLRTLLEADEIPSMIFWGPPGCGKTTLAHIIANSARINGKARFVQLSATTSGINDVKEVVKVARNEQQMFKRKTILFVDEIHRFNKLQQDTFLPHVENGTITLIGATTENPSFQLNNALLSRCRVIVLEKLTVDHVEQILRNAVNSLGMLVGSRDSPETNKRHVSSDGDLVVVIEEKAITTLANLCDGDARIALNGLQLAIQSQVAAVKQKPKRQDTKELKSSPLLQQNSSPNRDADSQGDYEEQVVYINVSHIKEGLQKTHLLYDRNGEEHYNIISALHKSIRGSDENAALYWLARMLVGGEDPLYVARRLVRFASEDVGLADPQALNQAVAAYQACHFIGMPECDVILAQAVVYLSRAPKSIEIYNAYNEAKKYVCGWEGPQPTVPLHIRNAPTKLMKSLGYSAGYKYNPAFNGPVDQIYLPPEVQGVDFFTWSKNNSGGNDV</sequence>
<dbReference type="GO" id="GO:0000731">
    <property type="term" value="P:DNA synthesis involved in DNA repair"/>
    <property type="evidence" value="ECO:0007669"/>
    <property type="project" value="TreeGrafter"/>
</dbReference>
<dbReference type="PANTHER" id="PTHR13779:SF7">
    <property type="entry name" value="ATPASE WRNIP1"/>
    <property type="match status" value="1"/>
</dbReference>
<evidence type="ECO:0000256" key="7">
    <source>
        <dbReference type="ARBA" id="ARBA00022833"/>
    </source>
</evidence>
<dbReference type="CDD" id="cd00009">
    <property type="entry name" value="AAA"/>
    <property type="match status" value="1"/>
</dbReference>